<feature type="binding site" evidence="6">
    <location>
        <position position="216"/>
    </location>
    <ligand>
        <name>S-adenosyl-L-methionine</name>
        <dbReference type="ChEBI" id="CHEBI:59789"/>
    </ligand>
</feature>
<feature type="binding site" evidence="6">
    <location>
        <position position="245"/>
    </location>
    <ligand>
        <name>S-adenosyl-L-methionine</name>
        <dbReference type="ChEBI" id="CHEBI:59789"/>
    </ligand>
</feature>
<dbReference type="InterPro" id="IPR024915">
    <property type="entry name" value="23S_rRNA_MeTrfase_RlmB"/>
</dbReference>
<dbReference type="Gene3D" id="3.30.1330.30">
    <property type="match status" value="1"/>
</dbReference>
<comment type="caution">
    <text evidence="8">The sequence shown here is derived from an EMBL/GenBank/DDBJ whole genome shotgun (WGS) entry which is preliminary data.</text>
</comment>
<dbReference type="Pfam" id="PF00588">
    <property type="entry name" value="SpoU_methylase"/>
    <property type="match status" value="1"/>
</dbReference>
<dbReference type="SUPFAM" id="SSF75217">
    <property type="entry name" value="alpha/beta knot"/>
    <property type="match status" value="1"/>
</dbReference>
<dbReference type="Gene3D" id="3.40.1280.10">
    <property type="match status" value="1"/>
</dbReference>
<dbReference type="SMART" id="SM00967">
    <property type="entry name" value="SpoU_sub_bind"/>
    <property type="match status" value="1"/>
</dbReference>
<dbReference type="InterPro" id="IPR013123">
    <property type="entry name" value="SpoU_subst-bd"/>
</dbReference>
<keyword evidence="2 6" id="KW-0698">rRNA processing</keyword>
<dbReference type="SUPFAM" id="SSF55315">
    <property type="entry name" value="L30e-like"/>
    <property type="match status" value="1"/>
</dbReference>
<evidence type="ECO:0000256" key="5">
    <source>
        <dbReference type="ARBA" id="ARBA00022691"/>
    </source>
</evidence>
<dbReference type="RefSeq" id="WP_088382240.1">
    <property type="nucleotide sequence ID" value="NZ_NIOF01000001.1"/>
</dbReference>
<dbReference type="InterPro" id="IPR029026">
    <property type="entry name" value="tRNA_m1G_MTases_N"/>
</dbReference>
<dbReference type="Pfam" id="PF08032">
    <property type="entry name" value="SpoU_sub_bind"/>
    <property type="match status" value="1"/>
</dbReference>
<dbReference type="OrthoDB" id="9785673at2"/>
<comment type="subcellular location">
    <subcellularLocation>
        <location evidence="6">Cytoplasm</location>
    </subcellularLocation>
</comment>
<sequence>MSATPKHSKPAAGSEPASASGKTQILFGFHAVTVRLKTAPASVHEVLFDATRRDQRMRGFLEKAEAAGARLVESDDDRLQKLCGTTRHQGVVARVKAVAQQHSLDDLLDNVEGPPLLLVLDGVTDPHNLGACLRVADGAGAHAVVAPKDHAVGLNATVAKVASGAAETVPYLMVTNLARALNELKERDIWIVGTSDQATKTLYDLDLSGPVALVLGAEGEGMRQLTGKTCDELVSIPMQGAVESLNVSVAAGVCLYEALRQRRAKG</sequence>
<evidence type="ECO:0000313" key="9">
    <source>
        <dbReference type="Proteomes" id="UP000197468"/>
    </source>
</evidence>
<dbReference type="NCBIfam" id="TIGR00186">
    <property type="entry name" value="rRNA_methyl_3"/>
    <property type="match status" value="1"/>
</dbReference>
<protein>
    <recommendedName>
        <fullName evidence="6">23S rRNA (guanosine-2'-O-)-methyltransferase RlmB</fullName>
        <ecNumber evidence="6">2.1.1.185</ecNumber>
    </recommendedName>
    <alternativeName>
        <fullName evidence="6">23S rRNA (guanosine2251 2'-O)-methyltransferase</fullName>
    </alternativeName>
    <alternativeName>
        <fullName evidence="6">23S rRNA Gm2251 2'-O-methyltransferase</fullName>
    </alternativeName>
</protein>
<dbReference type="GO" id="GO:0070039">
    <property type="term" value="F:rRNA (guanosine-2'-O-)-methyltransferase activity"/>
    <property type="evidence" value="ECO:0007669"/>
    <property type="project" value="UniProtKB-UniRule"/>
</dbReference>
<organism evidence="8 9">
    <name type="scientific">Roseateles aquatilis</name>
    <dbReference type="NCBI Taxonomy" id="431061"/>
    <lineage>
        <taxon>Bacteria</taxon>
        <taxon>Pseudomonadati</taxon>
        <taxon>Pseudomonadota</taxon>
        <taxon>Betaproteobacteria</taxon>
        <taxon>Burkholderiales</taxon>
        <taxon>Sphaerotilaceae</taxon>
        <taxon>Roseateles</taxon>
    </lineage>
</organism>
<proteinExistence type="inferred from homology"/>
<accession>A0A246JKF5</accession>
<dbReference type="PANTHER" id="PTHR46429:SF1">
    <property type="entry name" value="23S RRNA (GUANOSINE-2'-O-)-METHYLTRANSFERASE RLMB"/>
    <property type="match status" value="1"/>
</dbReference>
<comment type="function">
    <text evidence="6">Specifically methylates the ribose of guanosine 2251 in 23S rRNA.</text>
</comment>
<keyword evidence="9" id="KW-1185">Reference proteome</keyword>
<evidence type="ECO:0000256" key="1">
    <source>
        <dbReference type="ARBA" id="ARBA00022490"/>
    </source>
</evidence>
<dbReference type="HAMAP" id="MF_01887">
    <property type="entry name" value="23SrRNA_methyltr_B"/>
    <property type="match status" value="1"/>
</dbReference>
<comment type="similarity">
    <text evidence="6">Belongs to the class IV-like SAM-binding methyltransferase superfamily. RNA methyltransferase TrmH family. RlmB subfamily.</text>
</comment>
<evidence type="ECO:0000256" key="3">
    <source>
        <dbReference type="ARBA" id="ARBA00022603"/>
    </source>
</evidence>
<dbReference type="InterPro" id="IPR029064">
    <property type="entry name" value="Ribosomal_eL30-like_sf"/>
</dbReference>
<keyword evidence="1 6" id="KW-0963">Cytoplasm</keyword>
<gene>
    <name evidence="6" type="primary">rlmB</name>
    <name evidence="8" type="ORF">CDN99_00880</name>
</gene>
<dbReference type="GO" id="GO:0003723">
    <property type="term" value="F:RNA binding"/>
    <property type="evidence" value="ECO:0007669"/>
    <property type="project" value="InterPro"/>
</dbReference>
<evidence type="ECO:0000313" key="8">
    <source>
        <dbReference type="EMBL" id="OWQ93091.1"/>
    </source>
</evidence>
<dbReference type="EMBL" id="NIOF01000001">
    <property type="protein sequence ID" value="OWQ93091.1"/>
    <property type="molecule type" value="Genomic_DNA"/>
</dbReference>
<keyword evidence="5 6" id="KW-0949">S-adenosyl-L-methionine</keyword>
<dbReference type="EC" id="2.1.1.185" evidence="6"/>
<dbReference type="FunFam" id="3.40.1280.10:FF:000008">
    <property type="entry name" value="Group 3 RNA methyltransferase TrmH"/>
    <property type="match status" value="1"/>
</dbReference>
<dbReference type="Proteomes" id="UP000197468">
    <property type="component" value="Unassembled WGS sequence"/>
</dbReference>
<name>A0A246JKF5_9BURK</name>
<reference evidence="8 9" key="1">
    <citation type="journal article" date="2008" name="Int. J. Syst. Evol. Microbiol.">
        <title>Description of Roseateles aquatilis sp. nov. and Roseateles terrae sp. nov., in the class Betaproteobacteria, and emended description of the genus Roseateles.</title>
        <authorList>
            <person name="Gomila M."/>
            <person name="Bowien B."/>
            <person name="Falsen E."/>
            <person name="Moore E.R."/>
            <person name="Lalucat J."/>
        </authorList>
    </citation>
    <scope>NUCLEOTIDE SEQUENCE [LARGE SCALE GENOMIC DNA]</scope>
    <source>
        <strain evidence="8 9">CCUG 48205</strain>
    </source>
</reference>
<dbReference type="PANTHER" id="PTHR46429">
    <property type="entry name" value="23S RRNA (GUANOSINE-2'-O-)-METHYLTRANSFERASE RLMB"/>
    <property type="match status" value="1"/>
</dbReference>
<evidence type="ECO:0000256" key="6">
    <source>
        <dbReference type="HAMAP-Rule" id="MF_01887"/>
    </source>
</evidence>
<feature type="binding site" evidence="6">
    <location>
        <position position="236"/>
    </location>
    <ligand>
        <name>S-adenosyl-L-methionine</name>
        <dbReference type="ChEBI" id="CHEBI:59789"/>
    </ligand>
</feature>
<evidence type="ECO:0000259" key="7">
    <source>
        <dbReference type="SMART" id="SM00967"/>
    </source>
</evidence>
<evidence type="ECO:0000256" key="2">
    <source>
        <dbReference type="ARBA" id="ARBA00022552"/>
    </source>
</evidence>
<comment type="catalytic activity">
    <reaction evidence="6">
        <text>guanosine(2251) in 23S rRNA + S-adenosyl-L-methionine = 2'-O-methylguanosine(2251) in 23S rRNA + S-adenosyl-L-homocysteine + H(+)</text>
        <dbReference type="Rhea" id="RHEA:24140"/>
        <dbReference type="Rhea" id="RHEA-COMP:10239"/>
        <dbReference type="Rhea" id="RHEA-COMP:10241"/>
        <dbReference type="ChEBI" id="CHEBI:15378"/>
        <dbReference type="ChEBI" id="CHEBI:57856"/>
        <dbReference type="ChEBI" id="CHEBI:59789"/>
        <dbReference type="ChEBI" id="CHEBI:74269"/>
        <dbReference type="ChEBI" id="CHEBI:74445"/>
        <dbReference type="EC" id="2.1.1.185"/>
    </reaction>
</comment>
<keyword evidence="4 6" id="KW-0808">Transferase</keyword>
<dbReference type="CDD" id="cd18103">
    <property type="entry name" value="SpoU-like_RlmB"/>
    <property type="match status" value="1"/>
</dbReference>
<dbReference type="InterPro" id="IPR004441">
    <property type="entry name" value="rRNA_MeTrfase_TrmH"/>
</dbReference>
<feature type="domain" description="RNA 2-O ribose methyltransferase substrate binding" evidence="7">
    <location>
        <begin position="25"/>
        <end position="101"/>
    </location>
</feature>
<dbReference type="AlphaFoldDB" id="A0A246JKF5"/>
<dbReference type="InterPro" id="IPR029028">
    <property type="entry name" value="Alpha/beta_knot_MTases"/>
</dbReference>
<dbReference type="GO" id="GO:0005829">
    <property type="term" value="C:cytosol"/>
    <property type="evidence" value="ECO:0007669"/>
    <property type="project" value="TreeGrafter"/>
</dbReference>
<evidence type="ECO:0000256" key="4">
    <source>
        <dbReference type="ARBA" id="ARBA00022679"/>
    </source>
</evidence>
<dbReference type="InterPro" id="IPR001537">
    <property type="entry name" value="SpoU_MeTrfase"/>
</dbReference>
<keyword evidence="3 6" id="KW-0489">Methyltransferase</keyword>